<dbReference type="AlphaFoldDB" id="A0AA38HRB9"/>
<protein>
    <submittedName>
        <fullName evidence="1">Uncharacterized protein</fullName>
    </submittedName>
</protein>
<reference evidence="1" key="1">
    <citation type="journal article" date="2023" name="G3 (Bethesda)">
        <title>Whole genome assemblies of Zophobas morio and Tenebrio molitor.</title>
        <authorList>
            <person name="Kaur S."/>
            <person name="Stinson S.A."/>
            <person name="diCenzo G.C."/>
        </authorList>
    </citation>
    <scope>NUCLEOTIDE SEQUENCE</scope>
    <source>
        <strain evidence="1">QUZm001</strain>
    </source>
</reference>
<dbReference type="Proteomes" id="UP001168821">
    <property type="component" value="Unassembled WGS sequence"/>
</dbReference>
<name>A0AA38HRB9_9CUCU</name>
<organism evidence="1 2">
    <name type="scientific">Zophobas morio</name>
    <dbReference type="NCBI Taxonomy" id="2755281"/>
    <lineage>
        <taxon>Eukaryota</taxon>
        <taxon>Metazoa</taxon>
        <taxon>Ecdysozoa</taxon>
        <taxon>Arthropoda</taxon>
        <taxon>Hexapoda</taxon>
        <taxon>Insecta</taxon>
        <taxon>Pterygota</taxon>
        <taxon>Neoptera</taxon>
        <taxon>Endopterygota</taxon>
        <taxon>Coleoptera</taxon>
        <taxon>Polyphaga</taxon>
        <taxon>Cucujiformia</taxon>
        <taxon>Tenebrionidae</taxon>
        <taxon>Zophobas</taxon>
    </lineage>
</organism>
<sequence length="123" mass="14030">MNVSWITTVLNFMTGIRLFQRFPYYYICSNFLKMSRKRTKQTEFGCRSDSCVSFMWLMYEIGPARPDFRPGQTSVCVIFDTIEKSDASGTSVGLQVLNLASRLDPGATCISKSSRTEPDRTNR</sequence>
<evidence type="ECO:0000313" key="2">
    <source>
        <dbReference type="Proteomes" id="UP001168821"/>
    </source>
</evidence>
<dbReference type="EMBL" id="JALNTZ010000010">
    <property type="protein sequence ID" value="KAJ3639704.1"/>
    <property type="molecule type" value="Genomic_DNA"/>
</dbReference>
<comment type="caution">
    <text evidence="1">The sequence shown here is derived from an EMBL/GenBank/DDBJ whole genome shotgun (WGS) entry which is preliminary data.</text>
</comment>
<evidence type="ECO:0000313" key="1">
    <source>
        <dbReference type="EMBL" id="KAJ3639704.1"/>
    </source>
</evidence>
<proteinExistence type="predicted"/>
<accession>A0AA38HRB9</accession>
<gene>
    <name evidence="1" type="ORF">Zmor_003048</name>
</gene>
<keyword evidence="2" id="KW-1185">Reference proteome</keyword>